<dbReference type="OrthoDB" id="10551672at2759"/>
<keyword evidence="1" id="KW-0175">Coiled coil</keyword>
<gene>
    <name evidence="2" type="ORF">PHYEVI_LOCUS7354</name>
</gene>
<name>A0A9N9TMJ5_PHYSR</name>
<dbReference type="Proteomes" id="UP001153712">
    <property type="component" value="Chromosome 4"/>
</dbReference>
<protein>
    <submittedName>
        <fullName evidence="2">Uncharacterized protein</fullName>
    </submittedName>
</protein>
<dbReference type="AlphaFoldDB" id="A0A9N9TMJ5"/>
<feature type="coiled-coil region" evidence="1">
    <location>
        <begin position="28"/>
        <end position="56"/>
    </location>
</feature>
<dbReference type="EMBL" id="OU900097">
    <property type="protein sequence ID" value="CAG9861007.1"/>
    <property type="molecule type" value="Genomic_DNA"/>
</dbReference>
<keyword evidence="3" id="KW-1185">Reference proteome</keyword>
<reference evidence="2" key="1">
    <citation type="submission" date="2022-01" db="EMBL/GenBank/DDBJ databases">
        <authorList>
            <person name="King R."/>
        </authorList>
    </citation>
    <scope>NUCLEOTIDE SEQUENCE</scope>
</reference>
<sequence length="164" mass="19054">MAAAKKVGLEVEIEKLRDQSLVVFRGLVDEAVQKMNKADEDLKKQMSEEMKKVQKDATALDTLCRDTQTKIGRFSQEALEGIEKTWSCVRDAIEQRYKEQSYVFGVRSGYIENFIGLSEIKIRDLLSTIQNHEAKRDKEVARSVYNFKKKVCEEKRTKEEQQQQ</sequence>
<evidence type="ECO:0000313" key="3">
    <source>
        <dbReference type="Proteomes" id="UP001153712"/>
    </source>
</evidence>
<evidence type="ECO:0000256" key="1">
    <source>
        <dbReference type="SAM" id="Coils"/>
    </source>
</evidence>
<proteinExistence type="predicted"/>
<evidence type="ECO:0000313" key="2">
    <source>
        <dbReference type="EMBL" id="CAG9861007.1"/>
    </source>
</evidence>
<organism evidence="2 3">
    <name type="scientific">Phyllotreta striolata</name>
    <name type="common">Striped flea beetle</name>
    <name type="synonym">Crioceris striolata</name>
    <dbReference type="NCBI Taxonomy" id="444603"/>
    <lineage>
        <taxon>Eukaryota</taxon>
        <taxon>Metazoa</taxon>
        <taxon>Ecdysozoa</taxon>
        <taxon>Arthropoda</taxon>
        <taxon>Hexapoda</taxon>
        <taxon>Insecta</taxon>
        <taxon>Pterygota</taxon>
        <taxon>Neoptera</taxon>
        <taxon>Endopterygota</taxon>
        <taxon>Coleoptera</taxon>
        <taxon>Polyphaga</taxon>
        <taxon>Cucujiformia</taxon>
        <taxon>Chrysomeloidea</taxon>
        <taxon>Chrysomelidae</taxon>
        <taxon>Galerucinae</taxon>
        <taxon>Alticini</taxon>
        <taxon>Phyllotreta</taxon>
    </lineage>
</organism>
<accession>A0A9N9TMJ5</accession>